<dbReference type="PATRIC" id="fig|59750.3.peg.4412"/>
<gene>
    <name evidence="2" type="ORF">AFM11_06100</name>
</gene>
<reference evidence="2 3" key="1">
    <citation type="submission" date="2015-07" db="EMBL/GenBank/DDBJ databases">
        <title>A draft genome sequence of Mycobacterium wolinskyi.</title>
        <authorList>
            <person name="de Man T.J."/>
            <person name="Perry K.A."/>
            <person name="Coulliette A.D."/>
            <person name="Jensen B."/>
            <person name="Toney N.C."/>
            <person name="Limbago B.M."/>
            <person name="Noble-Wang J."/>
        </authorList>
    </citation>
    <scope>NUCLEOTIDE SEQUENCE [LARGE SCALE GENOMIC DNA]</scope>
    <source>
        <strain evidence="2 3">CDC_01</strain>
    </source>
</reference>
<dbReference type="AlphaFoldDB" id="A0A132PRN1"/>
<sequence length="80" mass="8119">MRYMAFVAAVIVVLTLIAMTTGRAPAVLALICALVTAGLLRIATPGELFGGLSNAGVITIAAMLVIAKGVVNCSVLCEQT</sequence>
<keyword evidence="1" id="KW-1133">Transmembrane helix</keyword>
<dbReference type="EMBL" id="LGTW01000003">
    <property type="protein sequence ID" value="KWX25001.1"/>
    <property type="molecule type" value="Genomic_DNA"/>
</dbReference>
<comment type="caution">
    <text evidence="2">The sequence shown here is derived from an EMBL/GenBank/DDBJ whole genome shotgun (WGS) entry which is preliminary data.</text>
</comment>
<name>A0A132PRN1_9MYCO</name>
<accession>A0A132PRN1</accession>
<protein>
    <recommendedName>
        <fullName evidence="4">SLC13 family permease</fullName>
    </recommendedName>
</protein>
<evidence type="ECO:0008006" key="4">
    <source>
        <dbReference type="Google" id="ProtNLM"/>
    </source>
</evidence>
<evidence type="ECO:0000313" key="3">
    <source>
        <dbReference type="Proteomes" id="UP000070612"/>
    </source>
</evidence>
<evidence type="ECO:0000313" key="2">
    <source>
        <dbReference type="EMBL" id="KWX25001.1"/>
    </source>
</evidence>
<dbReference type="Proteomes" id="UP000070612">
    <property type="component" value="Unassembled WGS sequence"/>
</dbReference>
<evidence type="ECO:0000256" key="1">
    <source>
        <dbReference type="SAM" id="Phobius"/>
    </source>
</evidence>
<organism evidence="2 3">
    <name type="scientific">Mycolicibacterium wolinskyi</name>
    <dbReference type="NCBI Taxonomy" id="59750"/>
    <lineage>
        <taxon>Bacteria</taxon>
        <taxon>Bacillati</taxon>
        <taxon>Actinomycetota</taxon>
        <taxon>Actinomycetes</taxon>
        <taxon>Mycobacteriales</taxon>
        <taxon>Mycobacteriaceae</taxon>
        <taxon>Mycolicibacterium</taxon>
    </lineage>
</organism>
<keyword evidence="3" id="KW-1185">Reference proteome</keyword>
<keyword evidence="1" id="KW-0812">Transmembrane</keyword>
<feature type="transmembrane region" description="Helical" evidence="1">
    <location>
        <begin position="53"/>
        <end position="77"/>
    </location>
</feature>
<proteinExistence type="predicted"/>
<keyword evidence="1" id="KW-0472">Membrane</keyword>